<reference evidence="2 3" key="1">
    <citation type="submission" date="2021-01" db="EMBL/GenBank/DDBJ databases">
        <title>Roseomonas sp. nov, a bacterium isolated from an oil production mixture in Yumen Oilfield.</title>
        <authorList>
            <person name="Wu D."/>
        </authorList>
    </citation>
    <scope>NUCLEOTIDE SEQUENCE [LARGE SCALE GENOMIC DNA]</scope>
    <source>
        <strain evidence="2 3">ROY-5-3</strain>
    </source>
</reference>
<comment type="caution">
    <text evidence="2">The sequence shown here is derived from an EMBL/GenBank/DDBJ whole genome shotgun (WGS) entry which is preliminary data.</text>
</comment>
<feature type="region of interest" description="Disordered" evidence="1">
    <location>
        <begin position="284"/>
        <end position="305"/>
    </location>
</feature>
<evidence type="ECO:0000256" key="1">
    <source>
        <dbReference type="SAM" id="MobiDB-lite"/>
    </source>
</evidence>
<dbReference type="InterPro" id="IPR008557">
    <property type="entry name" value="PhoX"/>
</dbReference>
<dbReference type="Proteomes" id="UP000689967">
    <property type="component" value="Unassembled WGS sequence"/>
</dbReference>
<evidence type="ECO:0000313" key="3">
    <source>
        <dbReference type="Proteomes" id="UP000689967"/>
    </source>
</evidence>
<gene>
    <name evidence="2" type="ORF">JJQ90_21420</name>
</gene>
<keyword evidence="3" id="KW-1185">Reference proteome</keyword>
<dbReference type="PANTHER" id="PTHR35399:SF2">
    <property type="entry name" value="DUF839 DOMAIN-CONTAINING PROTEIN"/>
    <property type="match status" value="1"/>
</dbReference>
<dbReference type="PROSITE" id="PS51318">
    <property type="entry name" value="TAT"/>
    <property type="match status" value="1"/>
</dbReference>
<sequence>MPDTLPNLPYDLEAGDEIPSNTSANPHFTEIAEARLGRRGMLMGSLGAALTGFIGAGAARPAAAQGAAQGPVIGFKPVPISPNDTVVVPEGYSVQVIIPQGTPLSGQPAGKSLGEMTAAEQAAAVGAHHDGMHFFPIEGREPDQGSSSDGFLVLNHEYIEPRFLHARAAGMSIGSGRMPLVDGGRDADEARKEINAHGVSIVRIARGADGAWAVKADPRNRRITGATPMEIAGPVRGHALVRTQYSPDGTRVRGTLNNCAHGVTPWNTYLAAEENWAGYFRNEDQQDQKPNLPREHARYGVPTGQGRYNWDQVRGGGDEFARFNVSTTGADATQDYRNEVNAFGWVVEIDPWNPDSTPVKRTSLGRFAHEGVVFGPAREGRPVVAYAGDDSVNEYIYKFVSARPFARATANGGLLDEGTLYVAKFNADGSGEWLPLVQGQGPLTAANGFADQGEVLVNTRLAADALGATRMDRPEWGAVDPRDGRVYFTLTNNTRRTAEQVDAANPRARNQFGQIIRWREANDDHAATRFAWDLFLIAGPESDSRVAGNGNLTADNILACPDGLWFDADGRLWIQTDIGEGQQLRGDLATFGNNAMLCANPITGETRRFLTGPNGQEVTGVVTTPDRRTMFVNLQHPGATTSAADWAAGKVNTSFLTGGVPLSATLVITKNDGGIIGT</sequence>
<dbReference type="Pfam" id="PF05787">
    <property type="entry name" value="PhoX"/>
    <property type="match status" value="1"/>
</dbReference>
<name>A0ABS6HG82_9PROT</name>
<dbReference type="RefSeq" id="WP_216878311.1">
    <property type="nucleotide sequence ID" value="NZ_JAERQM010000007.1"/>
</dbReference>
<dbReference type="EMBL" id="JAERQM010000007">
    <property type="protein sequence ID" value="MBU8546295.1"/>
    <property type="molecule type" value="Genomic_DNA"/>
</dbReference>
<protein>
    <submittedName>
        <fullName evidence="2">PhoX family phosphatase</fullName>
    </submittedName>
</protein>
<dbReference type="InterPro" id="IPR006311">
    <property type="entry name" value="TAT_signal"/>
</dbReference>
<dbReference type="PANTHER" id="PTHR35399">
    <property type="entry name" value="SLR8030 PROTEIN"/>
    <property type="match status" value="1"/>
</dbReference>
<accession>A0ABS6HG82</accession>
<feature type="region of interest" description="Disordered" evidence="1">
    <location>
        <begin position="1"/>
        <end position="24"/>
    </location>
</feature>
<feature type="compositionally biased region" description="Basic and acidic residues" evidence="1">
    <location>
        <begin position="284"/>
        <end position="298"/>
    </location>
</feature>
<organism evidence="2 3">
    <name type="scientific">Falsiroseomonas oleicola</name>
    <dbReference type="NCBI Taxonomy" id="2801474"/>
    <lineage>
        <taxon>Bacteria</taxon>
        <taxon>Pseudomonadati</taxon>
        <taxon>Pseudomonadota</taxon>
        <taxon>Alphaproteobacteria</taxon>
        <taxon>Acetobacterales</taxon>
        <taxon>Roseomonadaceae</taxon>
        <taxon>Falsiroseomonas</taxon>
    </lineage>
</organism>
<proteinExistence type="predicted"/>
<evidence type="ECO:0000313" key="2">
    <source>
        <dbReference type="EMBL" id="MBU8546295.1"/>
    </source>
</evidence>